<comment type="catalytic activity">
    <reaction evidence="3">
        <text>xanthosine + phosphate = alpha-D-ribose 1-phosphate + xanthine</text>
        <dbReference type="Rhea" id="RHEA:27638"/>
        <dbReference type="ChEBI" id="CHEBI:17712"/>
        <dbReference type="ChEBI" id="CHEBI:18107"/>
        <dbReference type="ChEBI" id="CHEBI:43474"/>
        <dbReference type="ChEBI" id="CHEBI:57720"/>
        <dbReference type="EC" id="2.4.2.1"/>
    </reaction>
</comment>
<comment type="similarity">
    <text evidence="3">Belongs to the nucleoside phosphorylase PpnP family.</text>
</comment>
<evidence type="ECO:0000256" key="3">
    <source>
        <dbReference type="HAMAP-Rule" id="MF_01537"/>
    </source>
</evidence>
<comment type="catalytic activity">
    <reaction evidence="3">
        <text>thymidine + phosphate = 2-deoxy-alpha-D-ribose 1-phosphate + thymine</text>
        <dbReference type="Rhea" id="RHEA:16037"/>
        <dbReference type="ChEBI" id="CHEBI:17748"/>
        <dbReference type="ChEBI" id="CHEBI:17821"/>
        <dbReference type="ChEBI" id="CHEBI:43474"/>
        <dbReference type="ChEBI" id="CHEBI:57259"/>
        <dbReference type="EC" id="2.4.2.2"/>
    </reaction>
</comment>
<proteinExistence type="inferred from homology"/>
<comment type="catalytic activity">
    <reaction evidence="3">
        <text>adenosine + phosphate = alpha-D-ribose 1-phosphate + adenine</text>
        <dbReference type="Rhea" id="RHEA:27642"/>
        <dbReference type="ChEBI" id="CHEBI:16335"/>
        <dbReference type="ChEBI" id="CHEBI:16708"/>
        <dbReference type="ChEBI" id="CHEBI:43474"/>
        <dbReference type="ChEBI" id="CHEBI:57720"/>
        <dbReference type="EC" id="2.4.2.1"/>
    </reaction>
</comment>
<dbReference type="Pfam" id="PF06865">
    <property type="entry name" value="Ppnp"/>
    <property type="match status" value="1"/>
</dbReference>
<evidence type="ECO:0000256" key="1">
    <source>
        <dbReference type="ARBA" id="ARBA00022676"/>
    </source>
</evidence>
<evidence type="ECO:0000313" key="4">
    <source>
        <dbReference type="EMBL" id="QKF77894.1"/>
    </source>
</evidence>
<comment type="catalytic activity">
    <reaction evidence="3">
        <text>uridine + phosphate = alpha-D-ribose 1-phosphate + uracil</text>
        <dbReference type="Rhea" id="RHEA:24388"/>
        <dbReference type="ChEBI" id="CHEBI:16704"/>
        <dbReference type="ChEBI" id="CHEBI:17568"/>
        <dbReference type="ChEBI" id="CHEBI:43474"/>
        <dbReference type="ChEBI" id="CHEBI:57720"/>
        <dbReference type="EC" id="2.4.2.2"/>
    </reaction>
</comment>
<comment type="catalytic activity">
    <reaction evidence="3">
        <text>inosine + phosphate = alpha-D-ribose 1-phosphate + hypoxanthine</text>
        <dbReference type="Rhea" id="RHEA:27646"/>
        <dbReference type="ChEBI" id="CHEBI:17368"/>
        <dbReference type="ChEBI" id="CHEBI:17596"/>
        <dbReference type="ChEBI" id="CHEBI:43474"/>
        <dbReference type="ChEBI" id="CHEBI:57720"/>
        <dbReference type="EC" id="2.4.2.1"/>
    </reaction>
</comment>
<comment type="catalytic activity">
    <reaction evidence="3">
        <text>a purine D-ribonucleoside + phosphate = a purine nucleobase + alpha-D-ribose 1-phosphate</text>
        <dbReference type="Rhea" id="RHEA:19805"/>
        <dbReference type="ChEBI" id="CHEBI:26386"/>
        <dbReference type="ChEBI" id="CHEBI:43474"/>
        <dbReference type="ChEBI" id="CHEBI:57720"/>
        <dbReference type="ChEBI" id="CHEBI:142355"/>
        <dbReference type="EC" id="2.4.2.1"/>
    </reaction>
</comment>
<protein>
    <recommendedName>
        <fullName evidence="3">Pyrimidine/purine nucleoside phosphorylase</fullName>
        <ecNumber evidence="3">2.4.2.1</ecNumber>
        <ecNumber evidence="3">2.4.2.2</ecNumber>
    </recommendedName>
    <alternativeName>
        <fullName evidence="3">Adenosine phosphorylase</fullName>
    </alternativeName>
    <alternativeName>
        <fullName evidence="3">Cytidine phosphorylase</fullName>
    </alternativeName>
    <alternativeName>
        <fullName evidence="3">Guanosine phosphorylase</fullName>
    </alternativeName>
    <alternativeName>
        <fullName evidence="3">Inosine phosphorylase</fullName>
    </alternativeName>
    <alternativeName>
        <fullName evidence="3">Thymidine phosphorylase</fullName>
    </alternativeName>
    <alternativeName>
        <fullName evidence="3">Uridine phosphorylase</fullName>
    </alternativeName>
    <alternativeName>
        <fullName evidence="3">Xanthosine phosphorylase</fullName>
    </alternativeName>
</protein>
<dbReference type="PANTHER" id="PTHR36540:SF1">
    <property type="entry name" value="PYRIMIDINE_PURINE NUCLEOSIDE PHOSPHORYLASE"/>
    <property type="match status" value="1"/>
</dbReference>
<evidence type="ECO:0000256" key="2">
    <source>
        <dbReference type="ARBA" id="ARBA00022679"/>
    </source>
</evidence>
<dbReference type="EC" id="2.4.2.1" evidence="3"/>
<gene>
    <name evidence="3" type="primary">ppnP</name>
    <name evidence="4" type="ORF">ADFLV_1876</name>
</gene>
<dbReference type="EC" id="2.4.2.2" evidence="3"/>
<dbReference type="AlphaFoldDB" id="A0AAE7BHD8"/>
<comment type="function">
    <text evidence="3">Catalyzes the phosphorolysis of diverse nucleosides, yielding D-ribose 1-phosphate and the respective free bases. Can use uridine, adenosine, guanosine, cytidine, thymidine, inosine and xanthosine as substrates. Also catalyzes the reverse reactions.</text>
</comment>
<dbReference type="SUPFAM" id="SSF51182">
    <property type="entry name" value="RmlC-like cupins"/>
    <property type="match status" value="1"/>
</dbReference>
<sequence>MPVLKNVELTKKANIYFDGKVTSRSFVDEKGIKKSLGIMMPGEYTFGTNEAEHMEIIAGKVEVLVACGDSNWETYGPGEYFEVPANCSFDIKVIEITDYCCTYIG</sequence>
<comment type="catalytic activity">
    <reaction evidence="3">
        <text>cytidine + phosphate = cytosine + alpha-D-ribose 1-phosphate</text>
        <dbReference type="Rhea" id="RHEA:52540"/>
        <dbReference type="ChEBI" id="CHEBI:16040"/>
        <dbReference type="ChEBI" id="CHEBI:17562"/>
        <dbReference type="ChEBI" id="CHEBI:43474"/>
        <dbReference type="ChEBI" id="CHEBI:57720"/>
        <dbReference type="EC" id="2.4.2.2"/>
    </reaction>
</comment>
<dbReference type="InterPro" id="IPR014710">
    <property type="entry name" value="RmlC-like_jellyroll"/>
</dbReference>
<keyword evidence="1 3" id="KW-0328">Glycosyltransferase</keyword>
<name>A0AAE7BHD8_9BACT</name>
<dbReference type="GO" id="GO:0005829">
    <property type="term" value="C:cytosol"/>
    <property type="evidence" value="ECO:0007669"/>
    <property type="project" value="TreeGrafter"/>
</dbReference>
<accession>A0AAE7BHD8</accession>
<reference evidence="4 5" key="1">
    <citation type="submission" date="2020-05" db="EMBL/GenBank/DDBJ databases">
        <title>Complete genome sequencing of Campylobacter and Arcobacter type strains.</title>
        <authorList>
            <person name="Miller W.G."/>
            <person name="Yee E."/>
        </authorList>
    </citation>
    <scope>NUCLEOTIDE SEQUENCE [LARGE SCALE GENOMIC DNA]</scope>
    <source>
        <strain evidence="4 5">LMG 25694</strain>
    </source>
</reference>
<comment type="catalytic activity">
    <reaction evidence="3">
        <text>guanosine + phosphate = alpha-D-ribose 1-phosphate + guanine</text>
        <dbReference type="Rhea" id="RHEA:13233"/>
        <dbReference type="ChEBI" id="CHEBI:16235"/>
        <dbReference type="ChEBI" id="CHEBI:16750"/>
        <dbReference type="ChEBI" id="CHEBI:43474"/>
        <dbReference type="ChEBI" id="CHEBI:57720"/>
        <dbReference type="EC" id="2.4.2.1"/>
    </reaction>
</comment>
<dbReference type="KEGG" id="adz:ADFLV_1876"/>
<dbReference type="RefSeq" id="WP_014474492.1">
    <property type="nucleotide sequence ID" value="NZ_CP053835.1"/>
</dbReference>
<dbReference type="GO" id="GO:0004731">
    <property type="term" value="F:purine-nucleoside phosphorylase activity"/>
    <property type="evidence" value="ECO:0007669"/>
    <property type="project" value="UniProtKB-UniRule"/>
</dbReference>
<evidence type="ECO:0000313" key="5">
    <source>
        <dbReference type="Proteomes" id="UP000503313"/>
    </source>
</evidence>
<dbReference type="CDD" id="cd20296">
    <property type="entry name" value="cupin_PpnP-like"/>
    <property type="match status" value="1"/>
</dbReference>
<dbReference type="FunFam" id="2.60.120.10:FF:000016">
    <property type="entry name" value="Pyrimidine/purine nucleoside phosphorylase"/>
    <property type="match status" value="1"/>
</dbReference>
<dbReference type="InterPro" id="IPR011051">
    <property type="entry name" value="RmlC_Cupin_sf"/>
</dbReference>
<keyword evidence="5" id="KW-1185">Reference proteome</keyword>
<dbReference type="HAMAP" id="MF_01537">
    <property type="entry name" value="Nucleos_phosphorylase_PpnP"/>
    <property type="match status" value="1"/>
</dbReference>
<dbReference type="Gene3D" id="2.60.120.10">
    <property type="entry name" value="Jelly Rolls"/>
    <property type="match status" value="1"/>
</dbReference>
<dbReference type="PANTHER" id="PTHR36540">
    <property type="entry name" value="PYRIMIDINE/PURINE NUCLEOSIDE PHOSPHORYLASE"/>
    <property type="match status" value="1"/>
</dbReference>
<keyword evidence="2 3" id="KW-0808">Transferase</keyword>
<dbReference type="GO" id="GO:0016154">
    <property type="term" value="F:pyrimidine-nucleoside phosphorylase activity"/>
    <property type="evidence" value="ECO:0007669"/>
    <property type="project" value="UniProtKB-UniRule"/>
</dbReference>
<dbReference type="EMBL" id="CP053835">
    <property type="protein sequence ID" value="QKF77894.1"/>
    <property type="molecule type" value="Genomic_DNA"/>
</dbReference>
<dbReference type="Proteomes" id="UP000503313">
    <property type="component" value="Chromosome"/>
</dbReference>
<dbReference type="InterPro" id="IPR009664">
    <property type="entry name" value="Ppnp"/>
</dbReference>
<organism evidence="4 5">
    <name type="scientific">Arcobacter defluvii</name>
    <dbReference type="NCBI Taxonomy" id="873191"/>
    <lineage>
        <taxon>Bacteria</taxon>
        <taxon>Pseudomonadati</taxon>
        <taxon>Campylobacterota</taxon>
        <taxon>Epsilonproteobacteria</taxon>
        <taxon>Campylobacterales</taxon>
        <taxon>Arcobacteraceae</taxon>
        <taxon>Arcobacter</taxon>
    </lineage>
</organism>